<dbReference type="AlphaFoldDB" id="A0A0A2GV42"/>
<name>A0A0A2GV42_9FLAO</name>
<keyword evidence="2" id="KW-1185">Reference proteome</keyword>
<reference evidence="1 2" key="1">
    <citation type="submission" date="2014-10" db="EMBL/GenBank/DDBJ databases">
        <title>Draft genome sequence of the proteorhodopsin-containing marine bacterium Dokdonia donghaensis.</title>
        <authorList>
            <person name="Gomez-Consarnau L."/>
            <person name="Gonzalez J.M."/>
            <person name="Riedel T."/>
            <person name="Jaenicke S."/>
            <person name="Wagner-Doebler I."/>
            <person name="Fuhrman J.A."/>
        </authorList>
    </citation>
    <scope>NUCLEOTIDE SEQUENCE [LARGE SCALE GENOMIC DNA]</scope>
    <source>
        <strain evidence="1 2">DSW-1</strain>
    </source>
</reference>
<dbReference type="PANTHER" id="PTHR21180:SF32">
    <property type="entry name" value="ENDONUCLEASE_EXONUCLEASE_PHOSPHATASE FAMILY DOMAIN-CONTAINING PROTEIN 1"/>
    <property type="match status" value="1"/>
</dbReference>
<proteinExistence type="predicted"/>
<sequence>MKLFKSHFVYDRRKRNGILFFAILCLACLGVIAVSKSLKDSPAAQPQEDARVLAFQKEIDSLKAIELERRKPKIYPFNPTLLTDYNGYKLGMSTEQIDRVVRFRESGKWFNSTAEFQQVSKVSDSLLAQISPYFKWPKWLLEQRKTPQKKNNYKKKWKTAEEKGMLNSITYEDLLAIEGVDENAATAIIRHRDKVGGYQVDFQIYSVYGVDKSIKRLVLNHYTVKNKPEIRFVNVNTATASDLSTVPLLNFDLAKEIVDYRTLREGISSLEELKDLEGMTDFKYDIIALYLQIN</sequence>
<dbReference type="Proteomes" id="UP000030140">
    <property type="component" value="Unassembled WGS sequence"/>
</dbReference>
<dbReference type="RefSeq" id="WP_035325200.1">
    <property type="nucleotide sequence ID" value="NZ_CP015125.1"/>
</dbReference>
<protein>
    <recommendedName>
        <fullName evidence="3">Competence protein ComEA</fullName>
    </recommendedName>
</protein>
<gene>
    <name evidence="1" type="ORF">NV36_04645</name>
</gene>
<dbReference type="OrthoDB" id="981124at2"/>
<dbReference type="Pfam" id="PF12836">
    <property type="entry name" value="HHH_3"/>
    <property type="match status" value="1"/>
</dbReference>
<evidence type="ECO:0000313" key="1">
    <source>
        <dbReference type="EMBL" id="KGO06191.1"/>
    </source>
</evidence>
<accession>A0A0A2GV42</accession>
<dbReference type="InterPro" id="IPR010994">
    <property type="entry name" value="RuvA_2-like"/>
</dbReference>
<organism evidence="1 2">
    <name type="scientific">Dokdonia donghaensis DSW-1</name>
    <dbReference type="NCBI Taxonomy" id="1300343"/>
    <lineage>
        <taxon>Bacteria</taxon>
        <taxon>Pseudomonadati</taxon>
        <taxon>Bacteroidota</taxon>
        <taxon>Flavobacteriia</taxon>
        <taxon>Flavobacteriales</taxon>
        <taxon>Flavobacteriaceae</taxon>
        <taxon>Dokdonia</taxon>
    </lineage>
</organism>
<dbReference type="PANTHER" id="PTHR21180">
    <property type="entry name" value="ENDONUCLEASE/EXONUCLEASE/PHOSPHATASE FAMILY DOMAIN-CONTAINING PROTEIN 1"/>
    <property type="match status" value="1"/>
</dbReference>
<dbReference type="EMBL" id="JSAQ01000001">
    <property type="protein sequence ID" value="KGO06191.1"/>
    <property type="molecule type" value="Genomic_DNA"/>
</dbReference>
<dbReference type="Gene3D" id="1.10.150.280">
    <property type="entry name" value="AF1531-like domain"/>
    <property type="match status" value="1"/>
</dbReference>
<comment type="caution">
    <text evidence="1">The sequence shown here is derived from an EMBL/GenBank/DDBJ whole genome shotgun (WGS) entry which is preliminary data.</text>
</comment>
<evidence type="ECO:0000313" key="2">
    <source>
        <dbReference type="Proteomes" id="UP000030140"/>
    </source>
</evidence>
<evidence type="ECO:0008006" key="3">
    <source>
        <dbReference type="Google" id="ProtNLM"/>
    </source>
</evidence>
<dbReference type="InterPro" id="IPR051675">
    <property type="entry name" value="Endo/Exo/Phosphatase_dom_1"/>
</dbReference>
<dbReference type="SUPFAM" id="SSF47781">
    <property type="entry name" value="RuvA domain 2-like"/>
    <property type="match status" value="1"/>
</dbReference>